<dbReference type="InterPro" id="IPR045246">
    <property type="entry name" value="Piwi_ago-like"/>
</dbReference>
<dbReference type="InterPro" id="IPR036397">
    <property type="entry name" value="RNaseH_sf"/>
</dbReference>
<dbReference type="Gene3D" id="3.40.50.2300">
    <property type="match status" value="1"/>
</dbReference>
<dbReference type="Pfam" id="PF02170">
    <property type="entry name" value="PAZ"/>
    <property type="match status" value="1"/>
</dbReference>
<evidence type="ECO:0000259" key="3">
    <source>
        <dbReference type="PROSITE" id="PS50822"/>
    </source>
</evidence>
<dbReference type="InterPro" id="IPR032472">
    <property type="entry name" value="ArgoL2"/>
</dbReference>
<gene>
    <name evidence="4" type="ORF">H2201_003258</name>
</gene>
<dbReference type="Gene3D" id="3.30.420.10">
    <property type="entry name" value="Ribonuclease H-like superfamily/Ribonuclease H"/>
    <property type="match status" value="1"/>
</dbReference>
<proteinExistence type="predicted"/>
<evidence type="ECO:0000313" key="5">
    <source>
        <dbReference type="Proteomes" id="UP001172684"/>
    </source>
</evidence>
<feature type="region of interest" description="Disordered" evidence="1">
    <location>
        <begin position="1"/>
        <end position="81"/>
    </location>
</feature>
<name>A0ABQ9NW22_9PEZI</name>
<dbReference type="InterPro" id="IPR014811">
    <property type="entry name" value="ArgoL1"/>
</dbReference>
<evidence type="ECO:0000313" key="4">
    <source>
        <dbReference type="EMBL" id="KAJ9666599.1"/>
    </source>
</evidence>
<reference evidence="4" key="1">
    <citation type="submission" date="2022-10" db="EMBL/GenBank/DDBJ databases">
        <title>Culturing micro-colonial fungi from biological soil crusts in the Mojave desert and describing Neophaeococcomyces mojavensis, and introducing the new genera and species Taxawa tesnikishii.</title>
        <authorList>
            <person name="Kurbessoian T."/>
            <person name="Stajich J.E."/>
        </authorList>
    </citation>
    <scope>NUCLEOTIDE SEQUENCE</scope>
    <source>
        <strain evidence="4">TK_1</strain>
    </source>
</reference>
<dbReference type="PROSITE" id="PS50821">
    <property type="entry name" value="PAZ"/>
    <property type="match status" value="1"/>
</dbReference>
<comment type="caution">
    <text evidence="4">The sequence shown here is derived from an EMBL/GenBank/DDBJ whole genome shotgun (WGS) entry which is preliminary data.</text>
</comment>
<feature type="compositionally biased region" description="Gly residues" evidence="1">
    <location>
        <begin position="33"/>
        <end position="43"/>
    </location>
</feature>
<organism evidence="4 5">
    <name type="scientific">Coniosporium apollinis</name>
    <dbReference type="NCBI Taxonomy" id="61459"/>
    <lineage>
        <taxon>Eukaryota</taxon>
        <taxon>Fungi</taxon>
        <taxon>Dikarya</taxon>
        <taxon>Ascomycota</taxon>
        <taxon>Pezizomycotina</taxon>
        <taxon>Dothideomycetes</taxon>
        <taxon>Dothideomycetes incertae sedis</taxon>
        <taxon>Coniosporium</taxon>
    </lineage>
</organism>
<dbReference type="InterPro" id="IPR036085">
    <property type="entry name" value="PAZ_dom_sf"/>
</dbReference>
<dbReference type="PROSITE" id="PS50822">
    <property type="entry name" value="PIWI"/>
    <property type="match status" value="1"/>
</dbReference>
<feature type="domain" description="Piwi" evidence="3">
    <location>
        <begin position="658"/>
        <end position="966"/>
    </location>
</feature>
<protein>
    <recommendedName>
        <fullName evidence="6">Piwi domain-containing protein</fullName>
    </recommendedName>
</protein>
<sequence length="1002" mass="110974">MSQRGRGTPRGPHGGGPGRFDGASDSPSERGGSVRGRGGFGGDRGGRGGGDRGGRAPYQKKPDAPIFLPGEPVPKPDPTVTALEDASAKNAEQGPADVPIGDLSLDAPRLPIRRQYGKEGTPIILRANYFSVSVATTAKFCRYDVSIAPEEKTKRKKRRLMMMLLEDPFFKAVPAATNFSSILVTAGKLDLGKSASKKFEIIYHEAHEPPFAAPKDGEPKALKEARKRRKKILEIKFLKCYDVQELISSISSANVSARYHNQRDIVQVLNIVGNSVASTLANVTQVGGNVFYPNQGPLSISARLGQGLQALRGYFSSVRLSTKRILLNVNVSHSVFYPPESLPDLMTNFAGPLPHRNYFKLKAFLKSVRVQTSYRWDKDDKDVIKKDKKGQKMRIVKQHTFFDFARDGGGFGRNARQVRVQWKDDNNKDQDTTVEQFFLQKYEIRLQKPLEPVINVGNAQNKVFIPAELCMVVPGQPARRMLSGDQTTNMLNFAARPPNENAISITTHGLNLVGAIGPYTQKLASFGIKVDTNMITVHGRILKAPGLTYAAPLSLAGNPAKQASWNLIGRTFRTGAQLPNWGIMTFNEPNRSTIRNVEEGKAAQEELLHIFKGHGLKMPAPIRQSFDIPPLGREEFRGALDGVLENAFTFWQTRGVRMLLVLLPKKDNWLYARIKLYGDVKFGTATIAMVGQTFLKKQGTTFGNIALKFNLKAGGVNHVVSQGQLNPLDDKTMVVGIDVTHPSPGSVEKAPSIAGVVASYDVALNHFPASIRIQTSRNEMVDELAEMITERLRIFQLKNSKRLPTRILVYRDGVSEGQYQTVLNTEYQSMLNAFKTVYPANAARPKVTIIVVGKRHHTRFYPTKAKEETEGNPSNPRPGTIVDRGITGSGEKQWDFFLQAHMGLQGTAKPAHYVVLKNEMGLTADQVERITHNMSYVYGRATKAVSICPPAYYADLVCERGRAYLYSTMQENNAGSGNEFNIETSEWKRGVHRNLENTMFYI</sequence>
<feature type="domain" description="PAZ" evidence="2">
    <location>
        <begin position="341"/>
        <end position="474"/>
    </location>
</feature>
<dbReference type="SUPFAM" id="SSF53098">
    <property type="entry name" value="Ribonuclease H-like"/>
    <property type="match status" value="1"/>
</dbReference>
<dbReference type="InterPro" id="IPR032474">
    <property type="entry name" value="Argonaute_N"/>
</dbReference>
<dbReference type="Pfam" id="PF02171">
    <property type="entry name" value="Piwi"/>
    <property type="match status" value="1"/>
</dbReference>
<feature type="compositionally biased region" description="Basic and acidic residues" evidence="1">
    <location>
        <begin position="44"/>
        <end position="54"/>
    </location>
</feature>
<dbReference type="CDD" id="cd04657">
    <property type="entry name" value="Piwi_ago-like"/>
    <property type="match status" value="1"/>
</dbReference>
<dbReference type="EMBL" id="JAPDRL010000018">
    <property type="protein sequence ID" value="KAJ9666599.1"/>
    <property type="molecule type" value="Genomic_DNA"/>
</dbReference>
<dbReference type="Pfam" id="PF16486">
    <property type="entry name" value="ArgoN"/>
    <property type="match status" value="1"/>
</dbReference>
<evidence type="ECO:0000259" key="2">
    <source>
        <dbReference type="PROSITE" id="PS50821"/>
    </source>
</evidence>
<dbReference type="Proteomes" id="UP001172684">
    <property type="component" value="Unassembled WGS sequence"/>
</dbReference>
<evidence type="ECO:0008006" key="6">
    <source>
        <dbReference type="Google" id="ProtNLM"/>
    </source>
</evidence>
<feature type="compositionally biased region" description="Low complexity" evidence="1">
    <location>
        <begin position="1"/>
        <end position="11"/>
    </location>
</feature>
<dbReference type="Gene3D" id="2.170.260.10">
    <property type="entry name" value="paz domain"/>
    <property type="match status" value="1"/>
</dbReference>
<evidence type="ECO:0000256" key="1">
    <source>
        <dbReference type="SAM" id="MobiDB-lite"/>
    </source>
</evidence>
<keyword evidence="5" id="KW-1185">Reference proteome</keyword>
<dbReference type="SMART" id="SM00950">
    <property type="entry name" value="Piwi"/>
    <property type="match status" value="1"/>
</dbReference>
<dbReference type="SMART" id="SM01163">
    <property type="entry name" value="DUF1785"/>
    <property type="match status" value="1"/>
</dbReference>
<dbReference type="CDD" id="cd02846">
    <property type="entry name" value="PAZ_argonaute_like"/>
    <property type="match status" value="1"/>
</dbReference>
<dbReference type="SUPFAM" id="SSF101690">
    <property type="entry name" value="PAZ domain"/>
    <property type="match status" value="1"/>
</dbReference>
<dbReference type="Pfam" id="PF16488">
    <property type="entry name" value="ArgoL2"/>
    <property type="match status" value="1"/>
</dbReference>
<dbReference type="InterPro" id="IPR012337">
    <property type="entry name" value="RNaseH-like_sf"/>
</dbReference>
<accession>A0ABQ9NW22</accession>
<dbReference type="PANTHER" id="PTHR22891">
    <property type="entry name" value="EUKARYOTIC TRANSLATION INITIATION FACTOR 2C"/>
    <property type="match status" value="1"/>
</dbReference>
<dbReference type="InterPro" id="IPR003165">
    <property type="entry name" value="Piwi"/>
</dbReference>
<dbReference type="InterPro" id="IPR003100">
    <property type="entry name" value="PAZ_dom"/>
</dbReference>
<dbReference type="Pfam" id="PF08699">
    <property type="entry name" value="ArgoL1"/>
    <property type="match status" value="1"/>
</dbReference>